<reference evidence="1" key="1">
    <citation type="submission" date="2020-11" db="EMBL/GenBank/DDBJ databases">
        <authorList>
            <person name="Tran Van P."/>
        </authorList>
    </citation>
    <scope>NUCLEOTIDE SEQUENCE</scope>
</reference>
<organism evidence="1">
    <name type="scientific">Cyprideis torosa</name>
    <dbReference type="NCBI Taxonomy" id="163714"/>
    <lineage>
        <taxon>Eukaryota</taxon>
        <taxon>Metazoa</taxon>
        <taxon>Ecdysozoa</taxon>
        <taxon>Arthropoda</taxon>
        <taxon>Crustacea</taxon>
        <taxon>Oligostraca</taxon>
        <taxon>Ostracoda</taxon>
        <taxon>Podocopa</taxon>
        <taxon>Podocopida</taxon>
        <taxon>Cytherocopina</taxon>
        <taxon>Cytheroidea</taxon>
        <taxon>Cytherideidae</taxon>
        <taxon>Cyprideis</taxon>
    </lineage>
</organism>
<sequence length="172" mass="18593">MGCFHLIHSHRFSRQYTMMLYYFTLAPKAKVPPPCPAACPAPKIQFVPPVDWPYQASGGSPYCPMPDTILGADRGPLNPDREAARIEGLRASGNTTGELPMFGAPGVPTSCGQGLCPINPQGDYSRQRYAPQQRGPPHPPPAGGGGQKDDNTIWISDDEGCGDELKLFLVDR</sequence>
<dbReference type="EMBL" id="OB663100">
    <property type="protein sequence ID" value="CAD7230974.1"/>
    <property type="molecule type" value="Genomic_DNA"/>
</dbReference>
<accession>A0A7R8WFZ2</accession>
<proteinExistence type="predicted"/>
<dbReference type="AlphaFoldDB" id="A0A7R8WFZ2"/>
<gene>
    <name evidence="1" type="ORF">CTOB1V02_LOCUS8829</name>
</gene>
<name>A0A7R8WFZ2_9CRUS</name>
<evidence type="ECO:0000313" key="1">
    <source>
        <dbReference type="EMBL" id="CAD7230974.1"/>
    </source>
</evidence>
<protein>
    <submittedName>
        <fullName evidence="1">Uncharacterized protein</fullName>
    </submittedName>
</protein>